<comment type="caution">
    <text evidence="2">The sequence shown here is derived from an EMBL/GenBank/DDBJ whole genome shotgun (WGS) entry which is preliminary data.</text>
</comment>
<dbReference type="AlphaFoldDB" id="A0A497XRJ3"/>
<dbReference type="RefSeq" id="WP_147425018.1">
    <property type="nucleotide sequence ID" value="NZ_RCCJ01000001.1"/>
</dbReference>
<reference evidence="2 3" key="1">
    <citation type="submission" date="2018-10" db="EMBL/GenBank/DDBJ databases">
        <title>Genomic Encyclopedia of Archaeal and Bacterial Type Strains, Phase II (KMG-II): from individual species to whole genera.</title>
        <authorList>
            <person name="Goeker M."/>
        </authorList>
    </citation>
    <scope>NUCLEOTIDE SEQUENCE [LARGE SCALE GENOMIC DNA]</scope>
    <source>
        <strain evidence="2 3">DSM 16510</strain>
    </source>
</reference>
<feature type="transmembrane region" description="Helical" evidence="1">
    <location>
        <begin position="170"/>
        <end position="198"/>
    </location>
</feature>
<proteinExistence type="predicted"/>
<evidence type="ECO:0000256" key="1">
    <source>
        <dbReference type="SAM" id="Phobius"/>
    </source>
</evidence>
<name>A0A497XRJ3_9AQUI</name>
<dbReference type="EMBL" id="RCCJ01000001">
    <property type="protein sequence ID" value="RLJ71558.1"/>
    <property type="molecule type" value="Genomic_DNA"/>
</dbReference>
<dbReference type="OrthoDB" id="9823043at2"/>
<keyword evidence="1" id="KW-0812">Transmembrane</keyword>
<organism evidence="2 3">
    <name type="scientific">Hydrogenivirga caldilitoris</name>
    <dbReference type="NCBI Taxonomy" id="246264"/>
    <lineage>
        <taxon>Bacteria</taxon>
        <taxon>Pseudomonadati</taxon>
        <taxon>Aquificota</taxon>
        <taxon>Aquificia</taxon>
        <taxon>Aquificales</taxon>
        <taxon>Aquificaceae</taxon>
        <taxon>Hydrogenivirga</taxon>
    </lineage>
</organism>
<evidence type="ECO:0000313" key="3">
    <source>
        <dbReference type="Proteomes" id="UP000267841"/>
    </source>
</evidence>
<dbReference type="Proteomes" id="UP000267841">
    <property type="component" value="Unassembled WGS sequence"/>
</dbReference>
<feature type="transmembrane region" description="Helical" evidence="1">
    <location>
        <begin position="95"/>
        <end position="128"/>
    </location>
</feature>
<keyword evidence="1" id="KW-0472">Membrane</keyword>
<gene>
    <name evidence="2" type="ORF">BCF55_1862</name>
</gene>
<keyword evidence="3" id="KW-1185">Reference proteome</keyword>
<feature type="transmembrane region" description="Helical" evidence="1">
    <location>
        <begin position="276"/>
        <end position="300"/>
    </location>
</feature>
<accession>A0A497XRJ3</accession>
<feature type="transmembrane region" description="Helical" evidence="1">
    <location>
        <begin position="210"/>
        <end position="233"/>
    </location>
</feature>
<protein>
    <submittedName>
        <fullName evidence="2">Uncharacterized protein</fullName>
    </submittedName>
</protein>
<evidence type="ECO:0000313" key="2">
    <source>
        <dbReference type="EMBL" id="RLJ71558.1"/>
    </source>
</evidence>
<feature type="transmembrane region" description="Helical" evidence="1">
    <location>
        <begin position="306"/>
        <end position="322"/>
    </location>
</feature>
<keyword evidence="1" id="KW-1133">Transmembrane helix</keyword>
<sequence>MAVRVVISKSNPDIPDEFIFSVLSSTLGMTEEEYKSIRGEDGSVSLYVRDPGVIIKLQQIHEKHSSLLKVSFESAPSGGVFSLTNEAVKANWGLVLSWGAVVVLMAILSLLPILGVVINIFLSVFYYAFPIFVAHRLSGSELTPEGVRDVMAKLRLGEAFSSYLGAGFGFWLGFLVMYVLSVLIFVVLALLFGGLGVFSDLINHGSLKEGAVGAVLLVFFLMFLFWLWIFYSLPLIVARCFAKGSPSFESSFLAVLSVFTVPFIKESFSNRYVGIGGIWSLALTVGVMGLVVSLVLIITIPVSVLILYWLQIFLSVCAVFYIKKS</sequence>